<feature type="region of interest" description="Disordered" evidence="1">
    <location>
        <begin position="1"/>
        <end position="23"/>
    </location>
</feature>
<name>A0A0A9A7L0_ARUDO</name>
<reference evidence="2" key="1">
    <citation type="submission" date="2014-09" db="EMBL/GenBank/DDBJ databases">
        <authorList>
            <person name="Magalhaes I.L.F."/>
            <person name="Oliveira U."/>
            <person name="Santos F.R."/>
            <person name="Vidigal T.H.D.A."/>
            <person name="Brescovit A.D."/>
            <person name="Santos A.J."/>
        </authorList>
    </citation>
    <scope>NUCLEOTIDE SEQUENCE</scope>
    <source>
        <tissue evidence="2">Shoot tissue taken approximately 20 cm above the soil surface</tissue>
    </source>
</reference>
<evidence type="ECO:0000313" key="2">
    <source>
        <dbReference type="EMBL" id="JAD47634.1"/>
    </source>
</evidence>
<reference evidence="2" key="2">
    <citation type="journal article" date="2015" name="Data Brief">
        <title>Shoot transcriptome of the giant reed, Arundo donax.</title>
        <authorList>
            <person name="Barrero R.A."/>
            <person name="Guerrero F.D."/>
            <person name="Moolhuijzen P."/>
            <person name="Goolsby J.A."/>
            <person name="Tidwell J."/>
            <person name="Bellgard S.E."/>
            <person name="Bellgard M.I."/>
        </authorList>
    </citation>
    <scope>NUCLEOTIDE SEQUENCE</scope>
    <source>
        <tissue evidence="2">Shoot tissue taken approximately 20 cm above the soil surface</tissue>
    </source>
</reference>
<feature type="compositionally biased region" description="Low complexity" evidence="1">
    <location>
        <begin position="61"/>
        <end position="71"/>
    </location>
</feature>
<sequence length="92" mass="9888">MLSCASSCSESLSGTSGTSSMSSSLQELGELNCCSVHVSFLDLLLLRSWNDRSEDHRQPSHGHNSSSSSSHTPAEKITSRGTRAAPHKWLRG</sequence>
<proteinExistence type="predicted"/>
<dbReference type="EMBL" id="GBRH01250261">
    <property type="protein sequence ID" value="JAD47634.1"/>
    <property type="molecule type" value="Transcribed_RNA"/>
</dbReference>
<feature type="region of interest" description="Disordered" evidence="1">
    <location>
        <begin position="53"/>
        <end position="92"/>
    </location>
</feature>
<accession>A0A0A9A7L0</accession>
<evidence type="ECO:0000256" key="1">
    <source>
        <dbReference type="SAM" id="MobiDB-lite"/>
    </source>
</evidence>
<dbReference type="AlphaFoldDB" id="A0A0A9A7L0"/>
<organism evidence="2">
    <name type="scientific">Arundo donax</name>
    <name type="common">Giant reed</name>
    <name type="synonym">Donax arundinaceus</name>
    <dbReference type="NCBI Taxonomy" id="35708"/>
    <lineage>
        <taxon>Eukaryota</taxon>
        <taxon>Viridiplantae</taxon>
        <taxon>Streptophyta</taxon>
        <taxon>Embryophyta</taxon>
        <taxon>Tracheophyta</taxon>
        <taxon>Spermatophyta</taxon>
        <taxon>Magnoliopsida</taxon>
        <taxon>Liliopsida</taxon>
        <taxon>Poales</taxon>
        <taxon>Poaceae</taxon>
        <taxon>PACMAD clade</taxon>
        <taxon>Arundinoideae</taxon>
        <taxon>Arundineae</taxon>
        <taxon>Arundo</taxon>
    </lineage>
</organism>
<protein>
    <submittedName>
        <fullName evidence="2">Uncharacterized protein</fullName>
    </submittedName>
</protein>